<dbReference type="InterPro" id="IPR007694">
    <property type="entry name" value="DNA_helicase_DnaB-like_C"/>
</dbReference>
<dbReference type="PANTHER" id="PTHR30153">
    <property type="entry name" value="REPLICATIVE DNA HELICASE DNAB"/>
    <property type="match status" value="1"/>
</dbReference>
<gene>
    <name evidence="2" type="ordered locus">Despr_0942</name>
</gene>
<protein>
    <recommendedName>
        <fullName evidence="1">SF4 helicase domain-containing protein</fullName>
    </recommendedName>
</protein>
<keyword evidence="3" id="KW-1185">Reference proteome</keyword>
<feature type="domain" description="SF4 helicase" evidence="1">
    <location>
        <begin position="324"/>
        <end position="588"/>
    </location>
</feature>
<dbReference type="EMBL" id="CP002364">
    <property type="protein sequence ID" value="ADW17116.1"/>
    <property type="molecule type" value="Genomic_DNA"/>
</dbReference>
<dbReference type="AlphaFoldDB" id="A0A7U4DNH6"/>
<reference evidence="2 3" key="1">
    <citation type="journal article" date="2011" name="Stand. Genomic Sci.">
        <title>Complete genome sequence of Desulfobulbus propionicus type strain (1pr3).</title>
        <authorList>
            <person name="Pagani I."/>
            <person name="Lapidus A."/>
            <person name="Nolan M."/>
            <person name="Lucas S."/>
            <person name="Hammon N."/>
            <person name="Deshpande S."/>
            <person name="Cheng J.F."/>
            <person name="Chertkov O."/>
            <person name="Davenport K."/>
            <person name="Tapia R."/>
            <person name="Han C."/>
            <person name="Goodwin L."/>
            <person name="Pitluck S."/>
            <person name="Liolios K."/>
            <person name="Mavromatis K."/>
            <person name="Ivanova N."/>
            <person name="Mikhailova N."/>
            <person name="Pati A."/>
            <person name="Chen A."/>
            <person name="Palaniappan K."/>
            <person name="Land M."/>
            <person name="Hauser L."/>
            <person name="Chang Y.J."/>
            <person name="Jeffries C.D."/>
            <person name="Detter J.C."/>
            <person name="Brambilla E."/>
            <person name="Kannan K.P."/>
            <person name="Djao O.D."/>
            <person name="Rohde M."/>
            <person name="Pukall R."/>
            <person name="Spring S."/>
            <person name="Goker M."/>
            <person name="Sikorski J."/>
            <person name="Woyke T."/>
            <person name="Bristow J."/>
            <person name="Eisen J.A."/>
            <person name="Markowitz V."/>
            <person name="Hugenholtz P."/>
            <person name="Kyrpides N.C."/>
            <person name="Klenk H.P."/>
        </authorList>
    </citation>
    <scope>NUCLEOTIDE SEQUENCE [LARGE SCALE GENOMIC DNA]</scope>
    <source>
        <strain evidence="3">ATCC 33891 / DSM 2032 / 1pr3</strain>
    </source>
</reference>
<proteinExistence type="predicted"/>
<evidence type="ECO:0000313" key="2">
    <source>
        <dbReference type="EMBL" id="ADW17116.1"/>
    </source>
</evidence>
<dbReference type="GO" id="GO:0003678">
    <property type="term" value="F:DNA helicase activity"/>
    <property type="evidence" value="ECO:0007669"/>
    <property type="project" value="InterPro"/>
</dbReference>
<dbReference type="RefSeq" id="WP_015723660.1">
    <property type="nucleotide sequence ID" value="NC_014972.1"/>
</dbReference>
<dbReference type="KEGG" id="dpr:Despr_0942"/>
<organism evidence="2 3">
    <name type="scientific">Desulfobulbus propionicus (strain ATCC 33891 / DSM 2032 / VKM B-1956 / 1pr3)</name>
    <dbReference type="NCBI Taxonomy" id="577650"/>
    <lineage>
        <taxon>Bacteria</taxon>
        <taxon>Pseudomonadati</taxon>
        <taxon>Thermodesulfobacteriota</taxon>
        <taxon>Desulfobulbia</taxon>
        <taxon>Desulfobulbales</taxon>
        <taxon>Desulfobulbaceae</taxon>
        <taxon>Desulfobulbus</taxon>
    </lineage>
</organism>
<dbReference type="InterPro" id="IPR027417">
    <property type="entry name" value="P-loop_NTPase"/>
</dbReference>
<dbReference type="PROSITE" id="PS51199">
    <property type="entry name" value="SF4_HELICASE"/>
    <property type="match status" value="1"/>
</dbReference>
<dbReference type="GO" id="GO:0005829">
    <property type="term" value="C:cytosol"/>
    <property type="evidence" value="ECO:0007669"/>
    <property type="project" value="TreeGrafter"/>
</dbReference>
<dbReference type="GO" id="GO:0006260">
    <property type="term" value="P:DNA replication"/>
    <property type="evidence" value="ECO:0007669"/>
    <property type="project" value="InterPro"/>
</dbReference>
<sequence>MPDVVTQFYLRHLPKATLNGTILHAPCPFCSEQGVEAGTLAVVLHQENFFHGYFRCLNRCVSGGFPLHFARLRGISPHLAPGYDPDRDYYGHGVEYPVKNLNHELAGFADKLTGDLLDAFQTAGVSAAVLTEVGIGYNGRYLVYPYIQADGNCYAARCVHPQRPEDFFWYGAERFFGEQFRLFNAPEIERCENGALFLVEGESNLLPLKQLGLPGVAVPTAADLDHIEPLRFAWIRTIFLWVNHSADSEAKAKAFATRVGFKVRLIRWPEGTSRNASLLQLGATAKNRLQQTVFALIKQARAFSPFSTPSSEYQTFNERLFQESGDSYARLTSGFPRLDRALGGIHGINIMGGSPKAGKSAFFIQIASAMALRKIPVLYYDFENGRQKIYLRILCRLSRLAIDRIKGTDLAPDERQRLQQSQQTLHGLLTWLRVVNDRTLSPETMRRHIDFLRHETNSDYTVVVIDSLHKLPFKDISQQRSGIDGWLRQLEAIRDEMAVSFLVISELERSPGGQFERQPHLGSFKGSGDIGYSADNAMVLLPRWDPFDNTSPQERANELWLVASREQSPGLVATYRLDYPYWGFIEES</sequence>
<dbReference type="SUPFAM" id="SSF52540">
    <property type="entry name" value="P-loop containing nucleoside triphosphate hydrolases"/>
    <property type="match status" value="1"/>
</dbReference>
<evidence type="ECO:0000259" key="1">
    <source>
        <dbReference type="PROSITE" id="PS51199"/>
    </source>
</evidence>
<name>A0A7U4DNH6_DESPD</name>
<dbReference type="Proteomes" id="UP000006365">
    <property type="component" value="Chromosome"/>
</dbReference>
<dbReference type="Pfam" id="PF03796">
    <property type="entry name" value="DnaB_C"/>
    <property type="match status" value="1"/>
</dbReference>
<evidence type="ECO:0000313" key="3">
    <source>
        <dbReference type="Proteomes" id="UP000006365"/>
    </source>
</evidence>
<dbReference type="Gene3D" id="3.40.50.300">
    <property type="entry name" value="P-loop containing nucleotide triphosphate hydrolases"/>
    <property type="match status" value="1"/>
</dbReference>
<dbReference type="GO" id="GO:0005524">
    <property type="term" value="F:ATP binding"/>
    <property type="evidence" value="ECO:0007669"/>
    <property type="project" value="InterPro"/>
</dbReference>
<dbReference type="PANTHER" id="PTHR30153:SF2">
    <property type="entry name" value="REPLICATIVE DNA HELICASE"/>
    <property type="match status" value="1"/>
</dbReference>
<accession>A0A7U4DNH6</accession>